<dbReference type="GO" id="GO:0061630">
    <property type="term" value="F:ubiquitin protein ligase activity"/>
    <property type="evidence" value="ECO:0007669"/>
    <property type="project" value="UniProtKB-EC"/>
</dbReference>
<dbReference type="InterPro" id="IPR003613">
    <property type="entry name" value="Ubox_domain"/>
</dbReference>
<evidence type="ECO:0000256" key="6">
    <source>
        <dbReference type="SAM" id="Coils"/>
    </source>
</evidence>
<proteinExistence type="predicted"/>
<keyword evidence="4" id="KW-0808">Transferase</keyword>
<dbReference type="CDD" id="cd16655">
    <property type="entry name" value="RING-Ubox_WDSUB1-like"/>
    <property type="match status" value="1"/>
</dbReference>
<sequence length="463" mass="53328">MERGAGGAHRQGSPAAGDRVFVAVDEVNGGSTLLWALRNLAKEDTMIAVAHVHCPPQSIPVTGVQVHHTKMDPQVVDAYQKKELVRVEQKLDEYGLICRRQMGQKFRCWKVTIVKDEVAKGLVELISLHGITKLVMGAAPDERYSDALFSWKGPWSETTRRLMQASNTCKIWFTCKGHLICTREGNKNYFAIPPLPIEEALREAQHLKEKVSEETNKRQKAELDLLSALDTITEWRILHQHERRQREAIEEQHLREKQEVREMIKQFEAVYDQLDDAQELKLRMLEMESARKDHREELAMNKYRVETLQEDNKKLQQELRRCITEMQSARKEHEEELATSKYLVELLQSDKEKLQQELRAALTEAEDLRGKSLLSSTSEPDNTSPPSYFVCPISQDVMNDPHVAADGFTYEGEEIRGWLDSGHDTSPMTNLKLSHFVLTPNRALRSAILEWRRQQQQQQQNST</sequence>
<dbReference type="Pfam" id="PF04564">
    <property type="entry name" value="U-box"/>
    <property type="match status" value="1"/>
</dbReference>
<dbReference type="Proteomes" id="UP000823388">
    <property type="component" value="Chromosome 1N"/>
</dbReference>
<comment type="catalytic activity">
    <reaction evidence="1">
        <text>S-ubiquitinyl-[E2 ubiquitin-conjugating enzyme]-L-cysteine + [acceptor protein]-L-lysine = [E2 ubiquitin-conjugating enzyme]-L-cysteine + N(6)-ubiquitinyl-[acceptor protein]-L-lysine.</text>
        <dbReference type="EC" id="2.3.2.27"/>
    </reaction>
</comment>
<reference evidence="8" key="1">
    <citation type="submission" date="2020-05" db="EMBL/GenBank/DDBJ databases">
        <title>WGS assembly of Panicum virgatum.</title>
        <authorList>
            <person name="Lovell J.T."/>
            <person name="Jenkins J."/>
            <person name="Shu S."/>
            <person name="Juenger T.E."/>
            <person name="Schmutz J."/>
        </authorList>
    </citation>
    <scope>NUCLEOTIDE SEQUENCE</scope>
    <source>
        <strain evidence="8">AP13</strain>
    </source>
</reference>
<evidence type="ECO:0000256" key="2">
    <source>
        <dbReference type="ARBA" id="ARBA00004906"/>
    </source>
</evidence>
<comment type="caution">
    <text evidence="8">The sequence shown here is derived from an EMBL/GenBank/DDBJ whole genome shotgun (WGS) entry which is preliminary data.</text>
</comment>
<feature type="domain" description="U-box" evidence="7">
    <location>
        <begin position="384"/>
        <end position="458"/>
    </location>
</feature>
<protein>
    <recommendedName>
        <fullName evidence="3">RING-type E3 ubiquitin transferase</fullName>
        <ecNumber evidence="3">2.3.2.27</ecNumber>
    </recommendedName>
</protein>
<keyword evidence="6" id="KW-0175">Coiled coil</keyword>
<dbReference type="InterPro" id="IPR013083">
    <property type="entry name" value="Znf_RING/FYVE/PHD"/>
</dbReference>
<dbReference type="GO" id="GO:0016567">
    <property type="term" value="P:protein ubiquitination"/>
    <property type="evidence" value="ECO:0007669"/>
    <property type="project" value="InterPro"/>
</dbReference>
<dbReference type="PANTHER" id="PTHR45647:SF100">
    <property type="entry name" value="U-BOX DOMAIN-CONTAINING PROTEIN 33"/>
    <property type="match status" value="1"/>
</dbReference>
<evidence type="ECO:0000256" key="4">
    <source>
        <dbReference type="ARBA" id="ARBA00022679"/>
    </source>
</evidence>
<evidence type="ECO:0000313" key="8">
    <source>
        <dbReference type="EMBL" id="KAG2652895.1"/>
    </source>
</evidence>
<dbReference type="EMBL" id="CM029038">
    <property type="protein sequence ID" value="KAG2652895.1"/>
    <property type="molecule type" value="Genomic_DNA"/>
</dbReference>
<dbReference type="SMART" id="SM00504">
    <property type="entry name" value="Ubox"/>
    <property type="match status" value="1"/>
</dbReference>
<keyword evidence="9" id="KW-1185">Reference proteome</keyword>
<evidence type="ECO:0000259" key="7">
    <source>
        <dbReference type="PROSITE" id="PS51698"/>
    </source>
</evidence>
<feature type="coiled-coil region" evidence="6">
    <location>
        <begin position="197"/>
        <end position="371"/>
    </location>
</feature>
<evidence type="ECO:0000256" key="1">
    <source>
        <dbReference type="ARBA" id="ARBA00000900"/>
    </source>
</evidence>
<evidence type="ECO:0000256" key="5">
    <source>
        <dbReference type="ARBA" id="ARBA00022786"/>
    </source>
</evidence>
<dbReference type="AlphaFoldDB" id="A0A8T0X0B1"/>
<dbReference type="Gene3D" id="3.30.40.10">
    <property type="entry name" value="Zinc/RING finger domain, C3HC4 (zinc finger)"/>
    <property type="match status" value="1"/>
</dbReference>
<gene>
    <name evidence="8" type="ORF">PVAP13_1NG392100</name>
</gene>
<dbReference type="PANTHER" id="PTHR45647">
    <property type="entry name" value="OS02G0152300 PROTEIN"/>
    <property type="match status" value="1"/>
</dbReference>
<dbReference type="CDD" id="cd01989">
    <property type="entry name" value="USP_STK_Ubox_N"/>
    <property type="match status" value="1"/>
</dbReference>
<dbReference type="InterPro" id="IPR051348">
    <property type="entry name" value="U-box_ubiquitin_ligases"/>
</dbReference>
<dbReference type="EC" id="2.3.2.27" evidence="3"/>
<organism evidence="8 9">
    <name type="scientific">Panicum virgatum</name>
    <name type="common">Blackwell switchgrass</name>
    <dbReference type="NCBI Taxonomy" id="38727"/>
    <lineage>
        <taxon>Eukaryota</taxon>
        <taxon>Viridiplantae</taxon>
        <taxon>Streptophyta</taxon>
        <taxon>Embryophyta</taxon>
        <taxon>Tracheophyta</taxon>
        <taxon>Spermatophyta</taxon>
        <taxon>Magnoliopsida</taxon>
        <taxon>Liliopsida</taxon>
        <taxon>Poales</taxon>
        <taxon>Poaceae</taxon>
        <taxon>PACMAD clade</taxon>
        <taxon>Panicoideae</taxon>
        <taxon>Panicodae</taxon>
        <taxon>Paniceae</taxon>
        <taxon>Panicinae</taxon>
        <taxon>Panicum</taxon>
        <taxon>Panicum sect. Hiantes</taxon>
    </lineage>
</organism>
<dbReference type="OrthoDB" id="685771at2759"/>
<comment type="pathway">
    <text evidence="2">Protein modification; protein ubiquitination.</text>
</comment>
<accession>A0A8T0X0B1</accession>
<name>A0A8T0X0B1_PANVG</name>
<evidence type="ECO:0000256" key="3">
    <source>
        <dbReference type="ARBA" id="ARBA00012483"/>
    </source>
</evidence>
<evidence type="ECO:0000313" key="9">
    <source>
        <dbReference type="Proteomes" id="UP000823388"/>
    </source>
</evidence>
<dbReference type="SUPFAM" id="SSF57850">
    <property type="entry name" value="RING/U-box"/>
    <property type="match status" value="1"/>
</dbReference>
<dbReference type="PROSITE" id="PS51698">
    <property type="entry name" value="U_BOX"/>
    <property type="match status" value="1"/>
</dbReference>
<keyword evidence="5" id="KW-0833">Ubl conjugation pathway</keyword>